<sequence length="102" mass="10504">MSLLVASLVKAMLFAVDQQAQCTAGCAPRVLGVTQTAGGSPAIVEHVDQIADEVDRHAAAGGLSLEQVDLVRVAVDQQVPRSNSPGHNSPAHRLTTVGPMPA</sequence>
<dbReference type="EMBL" id="BAABAS010000006">
    <property type="protein sequence ID" value="GAA4231992.1"/>
    <property type="molecule type" value="Genomic_DNA"/>
</dbReference>
<keyword evidence="3" id="KW-1185">Reference proteome</keyword>
<comment type="caution">
    <text evidence="2">The sequence shown here is derived from an EMBL/GenBank/DDBJ whole genome shotgun (WGS) entry which is preliminary data.</text>
</comment>
<protein>
    <submittedName>
        <fullName evidence="2">Uncharacterized protein</fullName>
    </submittedName>
</protein>
<reference evidence="3" key="1">
    <citation type="journal article" date="2019" name="Int. J. Syst. Evol. Microbiol.">
        <title>The Global Catalogue of Microorganisms (GCM) 10K type strain sequencing project: providing services to taxonomists for standard genome sequencing and annotation.</title>
        <authorList>
            <consortium name="The Broad Institute Genomics Platform"/>
            <consortium name="The Broad Institute Genome Sequencing Center for Infectious Disease"/>
            <person name="Wu L."/>
            <person name="Ma J."/>
        </authorList>
    </citation>
    <scope>NUCLEOTIDE SEQUENCE [LARGE SCALE GENOMIC DNA]</scope>
    <source>
        <strain evidence="3">JCM 17440</strain>
    </source>
</reference>
<dbReference type="Proteomes" id="UP001501710">
    <property type="component" value="Unassembled WGS sequence"/>
</dbReference>
<accession>A0ABP8C1J9</accession>
<evidence type="ECO:0000313" key="3">
    <source>
        <dbReference type="Proteomes" id="UP001501710"/>
    </source>
</evidence>
<organism evidence="2 3">
    <name type="scientific">Actinomadura meridiana</name>
    <dbReference type="NCBI Taxonomy" id="559626"/>
    <lineage>
        <taxon>Bacteria</taxon>
        <taxon>Bacillati</taxon>
        <taxon>Actinomycetota</taxon>
        <taxon>Actinomycetes</taxon>
        <taxon>Streptosporangiales</taxon>
        <taxon>Thermomonosporaceae</taxon>
        <taxon>Actinomadura</taxon>
    </lineage>
</organism>
<proteinExistence type="predicted"/>
<evidence type="ECO:0000313" key="2">
    <source>
        <dbReference type="EMBL" id="GAA4231992.1"/>
    </source>
</evidence>
<name>A0ABP8C1J9_9ACTN</name>
<feature type="region of interest" description="Disordered" evidence="1">
    <location>
        <begin position="78"/>
        <end position="102"/>
    </location>
</feature>
<gene>
    <name evidence="2" type="ORF">GCM10022254_30720</name>
</gene>
<evidence type="ECO:0000256" key="1">
    <source>
        <dbReference type="SAM" id="MobiDB-lite"/>
    </source>
</evidence>